<keyword evidence="2" id="KW-1185">Reference proteome</keyword>
<proteinExistence type="predicted"/>
<evidence type="ECO:0000313" key="2">
    <source>
        <dbReference type="Proteomes" id="UP000499080"/>
    </source>
</evidence>
<dbReference type="Proteomes" id="UP000499080">
    <property type="component" value="Unassembled WGS sequence"/>
</dbReference>
<dbReference type="AlphaFoldDB" id="A0A4Y1ZRG9"/>
<protein>
    <submittedName>
        <fullName evidence="1">Uncharacterized protein</fullName>
    </submittedName>
</protein>
<organism evidence="1 2">
    <name type="scientific">Araneus ventricosus</name>
    <name type="common">Orbweaver spider</name>
    <name type="synonym">Epeira ventricosa</name>
    <dbReference type="NCBI Taxonomy" id="182803"/>
    <lineage>
        <taxon>Eukaryota</taxon>
        <taxon>Metazoa</taxon>
        <taxon>Ecdysozoa</taxon>
        <taxon>Arthropoda</taxon>
        <taxon>Chelicerata</taxon>
        <taxon>Arachnida</taxon>
        <taxon>Araneae</taxon>
        <taxon>Araneomorphae</taxon>
        <taxon>Entelegynae</taxon>
        <taxon>Araneoidea</taxon>
        <taxon>Araneidae</taxon>
        <taxon>Araneus</taxon>
    </lineage>
</organism>
<sequence>MAVHRSGYHVDAWDEIGNLSFHVEKCPENRLQADPRGETPCGQAMLSRIWNVRLYMQTTPFAYDYKNEKYGKKRNIYIINYDDRDFD</sequence>
<name>A0A4Y1ZRG9_ARAVE</name>
<comment type="caution">
    <text evidence="1">The sequence shown here is derived from an EMBL/GenBank/DDBJ whole genome shotgun (WGS) entry which is preliminary data.</text>
</comment>
<evidence type="ECO:0000313" key="1">
    <source>
        <dbReference type="EMBL" id="GBL63487.1"/>
    </source>
</evidence>
<gene>
    <name evidence="1" type="ORF">AVEN_33158_1</name>
</gene>
<accession>A0A4Y1ZRG9</accession>
<dbReference type="EMBL" id="BGPR01076969">
    <property type="protein sequence ID" value="GBL63487.1"/>
    <property type="molecule type" value="Genomic_DNA"/>
</dbReference>
<reference evidence="1 2" key="1">
    <citation type="journal article" date="2019" name="Sci. Rep.">
        <title>Orb-weaving spider Araneus ventricosus genome elucidates the spidroin gene catalogue.</title>
        <authorList>
            <person name="Kono N."/>
            <person name="Nakamura H."/>
            <person name="Ohtoshi R."/>
            <person name="Moran D.A.P."/>
            <person name="Shinohara A."/>
            <person name="Yoshida Y."/>
            <person name="Fujiwara M."/>
            <person name="Mori M."/>
            <person name="Tomita M."/>
            <person name="Arakawa K."/>
        </authorList>
    </citation>
    <scope>NUCLEOTIDE SEQUENCE [LARGE SCALE GENOMIC DNA]</scope>
</reference>